<dbReference type="Gene3D" id="3.40.50.1110">
    <property type="entry name" value="SGNH hydrolase"/>
    <property type="match status" value="1"/>
</dbReference>
<dbReference type="PANTHER" id="PTHR30383">
    <property type="entry name" value="THIOESTERASE 1/PROTEASE 1/LYSOPHOSPHOLIPASE L1"/>
    <property type="match status" value="1"/>
</dbReference>
<evidence type="ECO:0000313" key="3">
    <source>
        <dbReference type="Proteomes" id="UP001500325"/>
    </source>
</evidence>
<dbReference type="SUPFAM" id="SSF52266">
    <property type="entry name" value="SGNH hydrolase"/>
    <property type="match status" value="1"/>
</dbReference>
<evidence type="ECO:0000259" key="1">
    <source>
        <dbReference type="Pfam" id="PF13472"/>
    </source>
</evidence>
<protein>
    <recommendedName>
        <fullName evidence="1">SGNH hydrolase-type esterase domain-containing protein</fullName>
    </recommendedName>
</protein>
<dbReference type="Pfam" id="PF13472">
    <property type="entry name" value="Lipase_GDSL_2"/>
    <property type="match status" value="1"/>
</dbReference>
<dbReference type="CDD" id="cd01833">
    <property type="entry name" value="XynB_like"/>
    <property type="match status" value="1"/>
</dbReference>
<sequence>MSGREDGMRARVGGLRWRRVPLQLSALLVAGLVVAGIPADDGAPAAGVRTAGEGAGPTATLRVMPLGASSTEGVGSPATAGYRAPLFAELTADGIRVDYVGSRRTGPAGMADPDNEGHSGWTLEQMIPQVGAWVAEADPDVVLLHMGTNDVNSGARGTVAAARLDRLLDEVFVAAPQTHVIVAGVWAPLTARAKERAELARLTPGVVARHRELGRSVEFVDTSALLAPGDFVDGLHANAGGYRKIAAMWTTEVEGWLAQRRAAPIRPVSALAR</sequence>
<gene>
    <name evidence="2" type="ORF">GCM10023215_60390</name>
</gene>
<keyword evidence="3" id="KW-1185">Reference proteome</keyword>
<proteinExistence type="predicted"/>
<dbReference type="InterPro" id="IPR051532">
    <property type="entry name" value="Ester_Hydrolysis_Enzymes"/>
</dbReference>
<organism evidence="2 3">
    <name type="scientific">Pseudonocardia yuanmonensis</name>
    <dbReference type="NCBI Taxonomy" id="1095914"/>
    <lineage>
        <taxon>Bacteria</taxon>
        <taxon>Bacillati</taxon>
        <taxon>Actinomycetota</taxon>
        <taxon>Actinomycetes</taxon>
        <taxon>Pseudonocardiales</taxon>
        <taxon>Pseudonocardiaceae</taxon>
        <taxon>Pseudonocardia</taxon>
    </lineage>
</organism>
<name>A0ABP8XPR6_9PSEU</name>
<dbReference type="PANTHER" id="PTHR30383:SF5">
    <property type="entry name" value="SGNH HYDROLASE-TYPE ESTERASE DOMAIN-CONTAINING PROTEIN"/>
    <property type="match status" value="1"/>
</dbReference>
<dbReference type="InterPro" id="IPR013830">
    <property type="entry name" value="SGNH_hydro"/>
</dbReference>
<dbReference type="Proteomes" id="UP001500325">
    <property type="component" value="Unassembled WGS sequence"/>
</dbReference>
<feature type="domain" description="SGNH hydrolase-type esterase" evidence="1">
    <location>
        <begin position="66"/>
        <end position="243"/>
    </location>
</feature>
<comment type="caution">
    <text evidence="2">The sequence shown here is derived from an EMBL/GenBank/DDBJ whole genome shotgun (WGS) entry which is preliminary data.</text>
</comment>
<reference evidence="3" key="1">
    <citation type="journal article" date="2019" name="Int. J. Syst. Evol. Microbiol.">
        <title>The Global Catalogue of Microorganisms (GCM) 10K type strain sequencing project: providing services to taxonomists for standard genome sequencing and annotation.</title>
        <authorList>
            <consortium name="The Broad Institute Genomics Platform"/>
            <consortium name="The Broad Institute Genome Sequencing Center for Infectious Disease"/>
            <person name="Wu L."/>
            <person name="Ma J."/>
        </authorList>
    </citation>
    <scope>NUCLEOTIDE SEQUENCE [LARGE SCALE GENOMIC DNA]</scope>
    <source>
        <strain evidence="3">JCM 18055</strain>
    </source>
</reference>
<evidence type="ECO:0000313" key="2">
    <source>
        <dbReference type="EMBL" id="GAA4710477.1"/>
    </source>
</evidence>
<dbReference type="EMBL" id="BAABIC010000029">
    <property type="protein sequence ID" value="GAA4710477.1"/>
    <property type="molecule type" value="Genomic_DNA"/>
</dbReference>
<accession>A0ABP8XPR6</accession>
<dbReference type="InterPro" id="IPR036514">
    <property type="entry name" value="SGNH_hydro_sf"/>
</dbReference>